<organism evidence="2 3">
    <name type="scientific">Herbaspirillum rubrisubalbicans Os34</name>
    <dbReference type="NCBI Taxonomy" id="1235827"/>
    <lineage>
        <taxon>Bacteria</taxon>
        <taxon>Pseudomonadati</taxon>
        <taxon>Pseudomonadota</taxon>
        <taxon>Betaproteobacteria</taxon>
        <taxon>Burkholderiales</taxon>
        <taxon>Oxalobacteraceae</taxon>
        <taxon>Herbaspirillum</taxon>
    </lineage>
</organism>
<name>A0A6M3ZN54_9BURK</name>
<dbReference type="Pfam" id="PF00561">
    <property type="entry name" value="Abhydrolase_1"/>
    <property type="match status" value="1"/>
</dbReference>
<dbReference type="Gene3D" id="3.40.50.1820">
    <property type="entry name" value="alpha/beta hydrolase"/>
    <property type="match status" value="1"/>
</dbReference>
<dbReference type="Proteomes" id="UP000501648">
    <property type="component" value="Chromosome"/>
</dbReference>
<reference evidence="2 3" key="1">
    <citation type="journal article" date="2012" name="J. Bacteriol.">
        <title>Genome sequence of the pathogenic Herbaspirillum seropedicae strain Os34, isolated from rice roots.</title>
        <authorList>
            <person name="Ye W."/>
            <person name="Ye S."/>
            <person name="Liu J."/>
            <person name="Chang S."/>
            <person name="Chen M."/>
            <person name="Zhu B."/>
            <person name="Guo L."/>
            <person name="An Q."/>
        </authorList>
    </citation>
    <scope>NUCLEOTIDE SEQUENCE [LARGE SCALE GENOMIC DNA]</scope>
    <source>
        <strain evidence="2 3">Os34</strain>
    </source>
</reference>
<dbReference type="PANTHER" id="PTHR43689">
    <property type="entry name" value="HYDROLASE"/>
    <property type="match status" value="1"/>
</dbReference>
<dbReference type="GO" id="GO:0016787">
    <property type="term" value="F:hydrolase activity"/>
    <property type="evidence" value="ECO:0007669"/>
    <property type="project" value="UniProtKB-KW"/>
</dbReference>
<proteinExistence type="predicted"/>
<gene>
    <name evidence="2" type="ORF">C798_07425</name>
</gene>
<keyword evidence="2" id="KW-0378">Hydrolase</keyword>
<sequence length="292" mass="31232">MPAMNPIVSVNDEQLLRAPLALLEGRFAQRSVALPGGQISYRSCGSGPVVVLLHGISSGAASWLRCALELASCARVIAWNAPGYGHSTPLPMSVPKASDYALRLQQMLQALEVEQCVLVGHSLGALMAAAYLACGDGRARSTLLADPALGYGAPGKQQRAQQVRDERLGALHRLGITGLAQQPTRLLSDHADAEQHAWVRWNMQWLDAAGYTQAVQLLCGDDIELYLNAAPRRGLSVACGAEDIVTTPQASEALARQFGLFFHKVHAAGHASYIEQPSQFAALVRAQLTSTY</sequence>
<protein>
    <submittedName>
        <fullName evidence="2">Alpha/beta hydrolase</fullName>
    </submittedName>
</protein>
<dbReference type="InterPro" id="IPR029058">
    <property type="entry name" value="AB_hydrolase_fold"/>
</dbReference>
<dbReference type="EMBL" id="CP008956">
    <property type="protein sequence ID" value="QJQ00068.1"/>
    <property type="molecule type" value="Genomic_DNA"/>
</dbReference>
<feature type="domain" description="AB hydrolase-1" evidence="1">
    <location>
        <begin position="48"/>
        <end position="277"/>
    </location>
</feature>
<dbReference type="InterPro" id="IPR000073">
    <property type="entry name" value="AB_hydrolase_1"/>
</dbReference>
<evidence type="ECO:0000313" key="2">
    <source>
        <dbReference type="EMBL" id="QJQ00068.1"/>
    </source>
</evidence>
<dbReference type="PANTHER" id="PTHR43689:SF8">
    <property type="entry name" value="ALPHA_BETA-HYDROLASES SUPERFAMILY PROTEIN"/>
    <property type="match status" value="1"/>
</dbReference>
<evidence type="ECO:0000259" key="1">
    <source>
        <dbReference type="Pfam" id="PF00561"/>
    </source>
</evidence>
<accession>A0A6M3ZN54</accession>
<dbReference type="SUPFAM" id="SSF53474">
    <property type="entry name" value="alpha/beta-Hydrolases"/>
    <property type="match status" value="1"/>
</dbReference>
<evidence type="ECO:0000313" key="3">
    <source>
        <dbReference type="Proteomes" id="UP000501648"/>
    </source>
</evidence>
<dbReference type="AlphaFoldDB" id="A0A6M3ZN54"/>
<dbReference type="RefSeq" id="WP_017454063.1">
    <property type="nucleotide sequence ID" value="NZ_CP008956.1"/>
</dbReference>